<dbReference type="STRING" id="1656094.BFC18_12440"/>
<name>A0A1E7ZAK4_9ALTE</name>
<feature type="domain" description="N-acetyltransferase" evidence="3">
    <location>
        <begin position="1"/>
        <end position="152"/>
    </location>
</feature>
<evidence type="ECO:0000256" key="2">
    <source>
        <dbReference type="ARBA" id="ARBA00023315"/>
    </source>
</evidence>
<accession>A0A1E7ZAK4</accession>
<gene>
    <name evidence="4" type="ORF">BFC18_12440</name>
</gene>
<dbReference type="PANTHER" id="PTHR43877:SF5">
    <property type="entry name" value="BLL8307 PROTEIN"/>
    <property type="match status" value="1"/>
</dbReference>
<dbReference type="PROSITE" id="PS51186">
    <property type="entry name" value="GNAT"/>
    <property type="match status" value="1"/>
</dbReference>
<protein>
    <submittedName>
        <fullName evidence="4">GNAT family N-acetyltransferase</fullName>
    </submittedName>
</protein>
<proteinExistence type="predicted"/>
<dbReference type="InterPro" id="IPR016181">
    <property type="entry name" value="Acyl_CoA_acyltransferase"/>
</dbReference>
<organism evidence="4 5">
    <name type="scientific">Alteromonas confluentis</name>
    <dbReference type="NCBI Taxonomy" id="1656094"/>
    <lineage>
        <taxon>Bacteria</taxon>
        <taxon>Pseudomonadati</taxon>
        <taxon>Pseudomonadota</taxon>
        <taxon>Gammaproteobacteria</taxon>
        <taxon>Alteromonadales</taxon>
        <taxon>Alteromonadaceae</taxon>
        <taxon>Alteromonas/Salinimonas group</taxon>
        <taxon>Alteromonas</taxon>
    </lineage>
</organism>
<keyword evidence="2" id="KW-0012">Acyltransferase</keyword>
<reference evidence="4 5" key="1">
    <citation type="submission" date="2016-08" db="EMBL/GenBank/DDBJ databases">
        <authorList>
            <person name="Seilhamer J.J."/>
        </authorList>
    </citation>
    <scope>NUCLEOTIDE SEQUENCE [LARGE SCALE GENOMIC DNA]</scope>
    <source>
        <strain evidence="4 5">KCTC 42603</strain>
    </source>
</reference>
<dbReference type="Proteomes" id="UP000175691">
    <property type="component" value="Unassembled WGS sequence"/>
</dbReference>
<dbReference type="SUPFAM" id="SSF55729">
    <property type="entry name" value="Acyl-CoA N-acyltransferases (Nat)"/>
    <property type="match status" value="1"/>
</dbReference>
<dbReference type="Pfam" id="PF00583">
    <property type="entry name" value="Acetyltransf_1"/>
    <property type="match status" value="1"/>
</dbReference>
<dbReference type="RefSeq" id="WP_070125632.1">
    <property type="nucleotide sequence ID" value="NZ_MDHN01000028.1"/>
</dbReference>
<comment type="caution">
    <text evidence="4">The sequence shown here is derived from an EMBL/GenBank/DDBJ whole genome shotgun (WGS) entry which is preliminary data.</text>
</comment>
<evidence type="ECO:0000313" key="4">
    <source>
        <dbReference type="EMBL" id="OFC70559.1"/>
    </source>
</evidence>
<dbReference type="Gene3D" id="3.40.630.30">
    <property type="match status" value="1"/>
</dbReference>
<dbReference type="GO" id="GO:0016747">
    <property type="term" value="F:acyltransferase activity, transferring groups other than amino-acyl groups"/>
    <property type="evidence" value="ECO:0007669"/>
    <property type="project" value="InterPro"/>
</dbReference>
<dbReference type="PANTHER" id="PTHR43877">
    <property type="entry name" value="AMINOALKYLPHOSPHONATE N-ACETYLTRANSFERASE-RELATED-RELATED"/>
    <property type="match status" value="1"/>
</dbReference>
<keyword evidence="1 4" id="KW-0808">Transferase</keyword>
<keyword evidence="5" id="KW-1185">Reference proteome</keyword>
<sequence>MEISQEKVVSRDIIALLEEHLADMHATSPPESVHALDVNALQAKDICFFTARENGVLLGCVAVKQLSASDAELKSMRTSHAARNRGVGAALLNAALAFCKQQKYSSLSLETGTQDYFSAAHRLYHRHGFSDCGPFGNYHDDPHSRFMTIAIA</sequence>
<dbReference type="AlphaFoldDB" id="A0A1E7ZAK4"/>
<dbReference type="EMBL" id="MDHN01000028">
    <property type="protein sequence ID" value="OFC70559.1"/>
    <property type="molecule type" value="Genomic_DNA"/>
</dbReference>
<dbReference type="InterPro" id="IPR050832">
    <property type="entry name" value="Bact_Acetyltransf"/>
</dbReference>
<evidence type="ECO:0000259" key="3">
    <source>
        <dbReference type="PROSITE" id="PS51186"/>
    </source>
</evidence>
<dbReference type="InterPro" id="IPR000182">
    <property type="entry name" value="GNAT_dom"/>
</dbReference>
<evidence type="ECO:0000256" key="1">
    <source>
        <dbReference type="ARBA" id="ARBA00022679"/>
    </source>
</evidence>
<evidence type="ECO:0000313" key="5">
    <source>
        <dbReference type="Proteomes" id="UP000175691"/>
    </source>
</evidence>